<organism evidence="3">
    <name type="scientific">Alsobacter sp. KACC 23698</name>
    <dbReference type="NCBI Taxonomy" id="3149229"/>
    <lineage>
        <taxon>Bacteria</taxon>
        <taxon>Pseudomonadati</taxon>
        <taxon>Pseudomonadota</taxon>
        <taxon>Alphaproteobacteria</taxon>
        <taxon>Hyphomicrobiales</taxon>
        <taxon>Alsobacteraceae</taxon>
        <taxon>Alsobacter</taxon>
    </lineage>
</organism>
<dbReference type="Pfam" id="PF00534">
    <property type="entry name" value="Glycos_transf_1"/>
    <property type="match status" value="1"/>
</dbReference>
<dbReference type="CDD" id="cd03802">
    <property type="entry name" value="GT4_AviGT4-like"/>
    <property type="match status" value="1"/>
</dbReference>
<dbReference type="InterPro" id="IPR001296">
    <property type="entry name" value="Glyco_trans_1"/>
</dbReference>
<dbReference type="PANTHER" id="PTHR12526">
    <property type="entry name" value="GLYCOSYLTRANSFERASE"/>
    <property type="match status" value="1"/>
</dbReference>
<dbReference type="GO" id="GO:0016757">
    <property type="term" value="F:glycosyltransferase activity"/>
    <property type="evidence" value="ECO:0007669"/>
    <property type="project" value="InterPro"/>
</dbReference>
<gene>
    <name evidence="3" type="ORF">ABEG18_16825</name>
</gene>
<dbReference type="SUPFAM" id="SSF53756">
    <property type="entry name" value="UDP-Glycosyltransferase/glycogen phosphorylase"/>
    <property type="match status" value="1"/>
</dbReference>
<proteinExistence type="predicted"/>
<dbReference type="RefSeq" id="WP_406854206.1">
    <property type="nucleotide sequence ID" value="NZ_CP157484.1"/>
</dbReference>
<feature type="domain" description="Glycosyltransferase subfamily 4-like N-terminal" evidence="2">
    <location>
        <begin position="18"/>
        <end position="122"/>
    </location>
</feature>
<dbReference type="InterPro" id="IPR028098">
    <property type="entry name" value="Glyco_trans_4-like_N"/>
</dbReference>
<dbReference type="AlphaFoldDB" id="A0AAU7JB22"/>
<protein>
    <submittedName>
        <fullName evidence="3">Glycosyltransferase family 4 protein</fullName>
    </submittedName>
</protein>
<reference evidence="3" key="1">
    <citation type="submission" date="2024-05" db="EMBL/GenBank/DDBJ databases">
        <authorList>
            <person name="Kim S."/>
            <person name="Heo J."/>
            <person name="Choi H."/>
            <person name="Choi Y."/>
            <person name="Kwon S.-W."/>
            <person name="Kim Y."/>
        </authorList>
    </citation>
    <scope>NUCLEOTIDE SEQUENCE</scope>
    <source>
        <strain evidence="3">KACC 23698</strain>
    </source>
</reference>
<sequence>MKIAQVAPLAEAVPPKLYGGTERVVSWLTEALVADGHDVTLFASGDSLTSAKLCAMAPEGLRLAGIRDHLASHLVMVDHVRKRAAEFDVIHFHVDLIQFPLCQDIAHKTLTTMHGRLDLPDFHPIYRAFPDMPLVSISDNQRLPMPAGCNWRRTIYHGLPATHCPYNAKGGDYLAFLGRISPEKRPDRAIEIAIKAGVPLKIAAKVDKADQDYFDKVVAPLLDHPLVEFIGEINDREKCAFLGDAMALLFPIDWCEPFGLVMIEAMSSGTPVIAWPLGSVPEVVDDGVTGCIVSSVDEAVKAVERARSMSRAAVRARFEERFTATHMARAYVETYAALRSDTGEARAPVPLFGRDGRPTLRPATVNAPRPALAMPQSILRAN</sequence>
<dbReference type="EMBL" id="CP157484">
    <property type="protein sequence ID" value="XBO37386.1"/>
    <property type="molecule type" value="Genomic_DNA"/>
</dbReference>
<evidence type="ECO:0000259" key="2">
    <source>
        <dbReference type="Pfam" id="PF13439"/>
    </source>
</evidence>
<dbReference type="Gene3D" id="3.40.50.2000">
    <property type="entry name" value="Glycogen Phosphorylase B"/>
    <property type="match status" value="2"/>
</dbReference>
<dbReference type="Pfam" id="PF13439">
    <property type="entry name" value="Glyco_transf_4"/>
    <property type="match status" value="1"/>
</dbReference>
<evidence type="ECO:0000313" key="3">
    <source>
        <dbReference type="EMBL" id="XBO37386.1"/>
    </source>
</evidence>
<dbReference type="PANTHER" id="PTHR12526:SF595">
    <property type="entry name" value="BLL5217 PROTEIN"/>
    <property type="match status" value="1"/>
</dbReference>
<feature type="domain" description="Glycosyl transferase family 1" evidence="1">
    <location>
        <begin position="170"/>
        <end position="310"/>
    </location>
</feature>
<accession>A0AAU7JB22</accession>
<name>A0AAU7JB22_9HYPH</name>
<evidence type="ECO:0000259" key="1">
    <source>
        <dbReference type="Pfam" id="PF00534"/>
    </source>
</evidence>